<keyword evidence="3" id="KW-1185">Reference proteome</keyword>
<sequence length="608" mass="67232">MRLTLPALAAAALLAGPAQAAAPLHQTVEQAYPQLEYFFQKLTQEKDRLTMDGTKPFESHDKFLPGKIAAGLGDLLLHTPADDPRLPGMLRDYAALADLTVGMENDTWGIYYYIGSLYKLKQAGLLERAVRPATLDTLRKKLDWRTFVRLPSYELINLPTNYYGVAFSIARLRLLMGWEDAQGSDVLLDKMLKHYATYSGTYGFSDETDGQGRFDRYSILLAAEICERFIETGLTVTPELKALLRKSADIALNAASSDGSGFTMGRSLGPYGETAMLEILSTAAYLGVLSPEEKEYAYAYSARIGERYMNFWFDPQMHSVDMWGKGRRTDTYRGKHRILGENFSLLHQLITTSEMWDKAGMKGAVPRADLDAWLTRARPAFSLTRFASGEYDRALAIWRDGSHVFSLSMINGGISQHANSPYYPLPFSYGIVSGIADSGAAHPQLLPKFKLADGSELIATAFMKDIRTKPEGSGYRVTYHQDALTRLGKNVPVKDTRITVDTEYSLDHGVITRTDTYRAAAPLDVAGLTLEFASFSDGASAEGNTIRFKDGAVKSFTVTGLEACQATPTAGNELYRAPYGPMASVVSCHSSAFTMQKPLTITWTMRYQ</sequence>
<feature type="chain" id="PRO_5021413805" evidence="1">
    <location>
        <begin position="21"/>
        <end position="608"/>
    </location>
</feature>
<organism evidence="2 3">
    <name type="scientific">Massilia horti</name>
    <dbReference type="NCBI Taxonomy" id="2562153"/>
    <lineage>
        <taxon>Bacteria</taxon>
        <taxon>Pseudomonadati</taxon>
        <taxon>Pseudomonadota</taxon>
        <taxon>Betaproteobacteria</taxon>
        <taxon>Burkholderiales</taxon>
        <taxon>Oxalobacteraceae</taxon>
        <taxon>Telluria group</taxon>
        <taxon>Massilia</taxon>
    </lineage>
</organism>
<dbReference type="RefSeq" id="WP_135189728.1">
    <property type="nucleotide sequence ID" value="NZ_SPUM01000063.1"/>
</dbReference>
<dbReference type="AlphaFoldDB" id="A0A4Y9T3X8"/>
<comment type="caution">
    <text evidence="2">The sequence shown here is derived from an EMBL/GenBank/DDBJ whole genome shotgun (WGS) entry which is preliminary data.</text>
</comment>
<evidence type="ECO:0000313" key="2">
    <source>
        <dbReference type="EMBL" id="TFW32250.1"/>
    </source>
</evidence>
<accession>A0A4Y9T3X8</accession>
<dbReference type="Proteomes" id="UP000297258">
    <property type="component" value="Unassembled WGS sequence"/>
</dbReference>
<dbReference type="EMBL" id="SPUM01000063">
    <property type="protein sequence ID" value="TFW32250.1"/>
    <property type="molecule type" value="Genomic_DNA"/>
</dbReference>
<name>A0A4Y9T3X8_9BURK</name>
<keyword evidence="1" id="KW-0732">Signal</keyword>
<evidence type="ECO:0000256" key="1">
    <source>
        <dbReference type="SAM" id="SignalP"/>
    </source>
</evidence>
<protein>
    <submittedName>
        <fullName evidence="2">Uncharacterized protein</fullName>
    </submittedName>
</protein>
<proteinExistence type="predicted"/>
<feature type="signal peptide" evidence="1">
    <location>
        <begin position="1"/>
        <end position="20"/>
    </location>
</feature>
<reference evidence="2 3" key="1">
    <citation type="submission" date="2019-03" db="EMBL/GenBank/DDBJ databases">
        <title>Draft genome of Massilia hortus sp. nov., a novel bacterial species of the Oxalobacteraceae family.</title>
        <authorList>
            <person name="Peta V."/>
            <person name="Raths R."/>
            <person name="Bucking H."/>
        </authorList>
    </citation>
    <scope>NUCLEOTIDE SEQUENCE [LARGE SCALE GENOMIC DNA]</scope>
    <source>
        <strain evidence="2 3">ONC3</strain>
    </source>
</reference>
<dbReference type="OrthoDB" id="8827262at2"/>
<evidence type="ECO:0000313" key="3">
    <source>
        <dbReference type="Proteomes" id="UP000297258"/>
    </source>
</evidence>
<gene>
    <name evidence="2" type="ORF">E4O92_10560</name>
</gene>